<dbReference type="PROSITE" id="PS00893">
    <property type="entry name" value="NUDIX_BOX"/>
    <property type="match status" value="1"/>
</dbReference>
<reference evidence="3 4" key="1">
    <citation type="submission" date="2018-01" db="EMBL/GenBank/DDBJ databases">
        <authorList>
            <person name="Gaut B.S."/>
            <person name="Morton B.R."/>
            <person name="Clegg M.T."/>
            <person name="Duvall M.R."/>
        </authorList>
    </citation>
    <scope>NUCLEOTIDE SEQUENCE [LARGE SCALE GENOMIC DNA]</scope>
    <source>
        <strain evidence="3 4">HR-AV</strain>
    </source>
</reference>
<dbReference type="AlphaFoldDB" id="A0A2S5A0M7"/>
<dbReference type="OrthoDB" id="9810648at2"/>
<dbReference type="InterPro" id="IPR000086">
    <property type="entry name" value="NUDIX_hydrolase_dom"/>
</dbReference>
<protein>
    <submittedName>
        <fullName evidence="3">NUDIX hydrolase</fullName>
    </submittedName>
</protein>
<evidence type="ECO:0000313" key="4">
    <source>
        <dbReference type="Proteomes" id="UP000236893"/>
    </source>
</evidence>
<sequence>MQKKFNIRVYGILINEFSEVLVSDEFEYGIEFSKFPGGGLEFGEGTIDGLKREFMEECGCEIEVIDHFYTTDFFLESMFGGGQLISIYYIVKNLSPLDIRIVEKPFDFEERVELAQCFRWLPLTKIKPEDLTFPIDKHVATMLRTRIQSFSN</sequence>
<evidence type="ECO:0000313" key="3">
    <source>
        <dbReference type="EMBL" id="POY36148.1"/>
    </source>
</evidence>
<name>A0A2S5A0M7_9SPHI</name>
<dbReference type="GO" id="GO:0016787">
    <property type="term" value="F:hydrolase activity"/>
    <property type="evidence" value="ECO:0007669"/>
    <property type="project" value="UniProtKB-KW"/>
</dbReference>
<keyword evidence="4" id="KW-1185">Reference proteome</keyword>
<evidence type="ECO:0000256" key="1">
    <source>
        <dbReference type="ARBA" id="ARBA00022801"/>
    </source>
</evidence>
<dbReference type="InterPro" id="IPR020084">
    <property type="entry name" value="NUDIX_hydrolase_CS"/>
</dbReference>
<dbReference type="PROSITE" id="PS51462">
    <property type="entry name" value="NUDIX"/>
    <property type="match status" value="1"/>
</dbReference>
<organism evidence="3 4">
    <name type="scientific">Solitalea longa</name>
    <dbReference type="NCBI Taxonomy" id="2079460"/>
    <lineage>
        <taxon>Bacteria</taxon>
        <taxon>Pseudomonadati</taxon>
        <taxon>Bacteroidota</taxon>
        <taxon>Sphingobacteriia</taxon>
        <taxon>Sphingobacteriales</taxon>
        <taxon>Sphingobacteriaceae</taxon>
        <taxon>Solitalea</taxon>
    </lineage>
</organism>
<proteinExistence type="predicted"/>
<dbReference type="InterPro" id="IPR015797">
    <property type="entry name" value="NUDIX_hydrolase-like_dom_sf"/>
</dbReference>
<gene>
    <name evidence="3" type="ORF">C3K47_12170</name>
</gene>
<dbReference type="SUPFAM" id="SSF55811">
    <property type="entry name" value="Nudix"/>
    <property type="match status" value="1"/>
</dbReference>
<dbReference type="Proteomes" id="UP000236893">
    <property type="component" value="Unassembled WGS sequence"/>
</dbReference>
<dbReference type="Gene3D" id="3.90.79.10">
    <property type="entry name" value="Nucleoside Triphosphate Pyrophosphohydrolase"/>
    <property type="match status" value="1"/>
</dbReference>
<keyword evidence="1 3" id="KW-0378">Hydrolase</keyword>
<feature type="domain" description="Nudix hydrolase" evidence="2">
    <location>
        <begin position="4"/>
        <end position="143"/>
    </location>
</feature>
<evidence type="ECO:0000259" key="2">
    <source>
        <dbReference type="PROSITE" id="PS51462"/>
    </source>
</evidence>
<dbReference type="EMBL" id="PQVF01000008">
    <property type="protein sequence ID" value="POY36148.1"/>
    <property type="molecule type" value="Genomic_DNA"/>
</dbReference>
<dbReference type="Pfam" id="PF00293">
    <property type="entry name" value="NUDIX"/>
    <property type="match status" value="1"/>
</dbReference>
<dbReference type="RefSeq" id="WP_103789420.1">
    <property type="nucleotide sequence ID" value="NZ_PQVF01000008.1"/>
</dbReference>
<accession>A0A2S5A0M7</accession>
<comment type="caution">
    <text evidence="3">The sequence shown here is derived from an EMBL/GenBank/DDBJ whole genome shotgun (WGS) entry which is preliminary data.</text>
</comment>